<name>A0ACC0AP59_CATRO</name>
<gene>
    <name evidence="1" type="ORF">M9H77_20546</name>
</gene>
<evidence type="ECO:0000313" key="2">
    <source>
        <dbReference type="Proteomes" id="UP001060085"/>
    </source>
</evidence>
<organism evidence="1 2">
    <name type="scientific">Catharanthus roseus</name>
    <name type="common">Madagascar periwinkle</name>
    <name type="synonym">Vinca rosea</name>
    <dbReference type="NCBI Taxonomy" id="4058"/>
    <lineage>
        <taxon>Eukaryota</taxon>
        <taxon>Viridiplantae</taxon>
        <taxon>Streptophyta</taxon>
        <taxon>Embryophyta</taxon>
        <taxon>Tracheophyta</taxon>
        <taxon>Spermatophyta</taxon>
        <taxon>Magnoliopsida</taxon>
        <taxon>eudicotyledons</taxon>
        <taxon>Gunneridae</taxon>
        <taxon>Pentapetalae</taxon>
        <taxon>asterids</taxon>
        <taxon>lamiids</taxon>
        <taxon>Gentianales</taxon>
        <taxon>Apocynaceae</taxon>
        <taxon>Rauvolfioideae</taxon>
        <taxon>Vinceae</taxon>
        <taxon>Catharanthinae</taxon>
        <taxon>Catharanthus</taxon>
    </lineage>
</organism>
<dbReference type="EMBL" id="CM044705">
    <property type="protein sequence ID" value="KAI5661223.1"/>
    <property type="molecule type" value="Genomic_DNA"/>
</dbReference>
<sequence length="448" mass="48024">MDPCPFVRIVIGNLALKVSESTESGNFCQSKIKLKGFTTQISAVPVILQESDSIENRVHACFSFKKLDFDKLMEKCYVKGRDLSLKIELCAVKRGSSSTTCGWKTGKLLGSVIVKLDLKAVENSIASNKACMIQNGWFAVGGSGSGSGSGICGSQLNVNVRAEPDPRFVFQFDGEPECSPQVFQVNGNVKQPVFTCNFGFRNSGERNLRSRSSLSEPNTSTGCFSTSFTDNKEQSIKERKGWSITIHDLSGSPVAAASMVTPFVASPGTNKVSKSNPGAWLILRPGQGTWKPWGRLEAWRESTGDNLGYRFELIPDGSIDTITLANSTISSKKGGKFSIDIATGATPMTSPNSSFDFSSGSGPGSEPSSTSGSGSWAHLLYRGFIMSSTVDGDGKCSKPEVEVGVQHVTCTEDAAAFVALAAALDLSMDACKSFSQKLRKELRQPDQE</sequence>
<dbReference type="Proteomes" id="UP001060085">
    <property type="component" value="Linkage Group LG05"/>
</dbReference>
<keyword evidence="2" id="KW-1185">Reference proteome</keyword>
<accession>A0ACC0AP59</accession>
<evidence type="ECO:0000313" key="1">
    <source>
        <dbReference type="EMBL" id="KAI5661223.1"/>
    </source>
</evidence>
<reference evidence="2" key="1">
    <citation type="journal article" date="2023" name="Nat. Plants">
        <title>Single-cell RNA sequencing provides a high-resolution roadmap for understanding the multicellular compartmentation of specialized metabolism.</title>
        <authorList>
            <person name="Sun S."/>
            <person name="Shen X."/>
            <person name="Li Y."/>
            <person name="Li Y."/>
            <person name="Wang S."/>
            <person name="Li R."/>
            <person name="Zhang H."/>
            <person name="Shen G."/>
            <person name="Guo B."/>
            <person name="Wei J."/>
            <person name="Xu J."/>
            <person name="St-Pierre B."/>
            <person name="Chen S."/>
            <person name="Sun C."/>
        </authorList>
    </citation>
    <scope>NUCLEOTIDE SEQUENCE [LARGE SCALE GENOMIC DNA]</scope>
</reference>
<protein>
    <submittedName>
        <fullName evidence="1">Uncharacterized protein</fullName>
    </submittedName>
</protein>
<comment type="caution">
    <text evidence="1">The sequence shown here is derived from an EMBL/GenBank/DDBJ whole genome shotgun (WGS) entry which is preliminary data.</text>
</comment>
<proteinExistence type="predicted"/>